<comment type="catalytic activity">
    <reaction evidence="1 8">
        <text>dTDP-alpha-D-glucose = dTDP-4-dehydro-6-deoxy-alpha-D-glucose + H2O</text>
        <dbReference type="Rhea" id="RHEA:17221"/>
        <dbReference type="ChEBI" id="CHEBI:15377"/>
        <dbReference type="ChEBI" id="CHEBI:57477"/>
        <dbReference type="ChEBI" id="CHEBI:57649"/>
        <dbReference type="EC" id="4.2.1.46"/>
    </reaction>
</comment>
<dbReference type="EMBL" id="JAFLCK010000022">
    <property type="protein sequence ID" value="MBN8661590.1"/>
    <property type="molecule type" value="Genomic_DNA"/>
</dbReference>
<comment type="cofactor">
    <cofactor evidence="2 8">
        <name>NAD(+)</name>
        <dbReference type="ChEBI" id="CHEBI:57540"/>
    </cofactor>
</comment>
<dbReference type="NCBIfam" id="TIGR01181">
    <property type="entry name" value="dTDP_gluc_dehyt"/>
    <property type="match status" value="1"/>
</dbReference>
<dbReference type="InterPro" id="IPR005888">
    <property type="entry name" value="dTDP_Gluc_deHydtase"/>
</dbReference>
<comment type="caution">
    <text evidence="10">The sequence shown here is derived from an EMBL/GenBank/DDBJ whole genome shotgun (WGS) entry which is preliminary data.</text>
</comment>
<dbReference type="PANTHER" id="PTHR43000">
    <property type="entry name" value="DTDP-D-GLUCOSE 4,6-DEHYDRATASE-RELATED"/>
    <property type="match status" value="1"/>
</dbReference>
<name>A0A8J7PMP1_9BACT</name>
<reference evidence="10" key="1">
    <citation type="submission" date="2021-02" db="EMBL/GenBank/DDBJ databases">
        <title>Genome-Resolved Metagenomics of a Microbial Community Performing Photosynthetic Biological Nutrient Removal.</title>
        <authorList>
            <person name="Mcdaniel E.A."/>
        </authorList>
    </citation>
    <scope>NUCLEOTIDE SEQUENCE</scope>
    <source>
        <strain evidence="10">UWPOB_OBS1</strain>
    </source>
</reference>
<evidence type="ECO:0000256" key="2">
    <source>
        <dbReference type="ARBA" id="ARBA00001911"/>
    </source>
</evidence>
<evidence type="ECO:0000256" key="6">
    <source>
        <dbReference type="ARBA" id="ARBA00023027"/>
    </source>
</evidence>
<organism evidence="10 11">
    <name type="scientific">Candidatus Obscuribacter phosphatis</name>
    <dbReference type="NCBI Taxonomy" id="1906157"/>
    <lineage>
        <taxon>Bacteria</taxon>
        <taxon>Bacillati</taxon>
        <taxon>Candidatus Melainabacteria</taxon>
        <taxon>Candidatus Obscuribacterales</taxon>
        <taxon>Candidatus Obscuribacteraceae</taxon>
        <taxon>Candidatus Obscuribacter</taxon>
    </lineage>
</organism>
<dbReference type="GO" id="GO:0008460">
    <property type="term" value="F:dTDP-glucose 4,6-dehydratase activity"/>
    <property type="evidence" value="ECO:0007669"/>
    <property type="project" value="UniProtKB-EC"/>
</dbReference>
<evidence type="ECO:0000256" key="7">
    <source>
        <dbReference type="ARBA" id="ARBA00023239"/>
    </source>
</evidence>
<evidence type="ECO:0000313" key="10">
    <source>
        <dbReference type="EMBL" id="MBN8661590.1"/>
    </source>
</evidence>
<dbReference type="InterPro" id="IPR036291">
    <property type="entry name" value="NAD(P)-bd_dom_sf"/>
</dbReference>
<accession>A0A8J7PMP1</accession>
<keyword evidence="7 8" id="KW-0456">Lyase</keyword>
<dbReference type="GO" id="GO:0009225">
    <property type="term" value="P:nucleotide-sugar metabolic process"/>
    <property type="evidence" value="ECO:0007669"/>
    <property type="project" value="InterPro"/>
</dbReference>
<dbReference type="AlphaFoldDB" id="A0A8J7PMP1"/>
<sequence length="353" mass="39718">MRLLITGGLGFIGSNLVRYLLETHPDYEIINLDAETYAGHRENLADVDKNPKYKLVVGRVEDEKLVDEIVSGKKFGAIDGIINLAAESHVDRSISDPFVFVKSNVMGTHVLLDAAFRHGLKAGASQPYKPEDYKIKYVQVSTDEVYGSLGPEGLFTEETPLQPNSPYSASKASADMLCRAYFHTYGMPTVITRCSNNYGPYQHPEKLIPLFITNLLKGEKVPVYGDGLNVRDWLQVEDHCSAIDLAFHKGVPGEVYNVGGHNERTNMYITKLIISELGKGEEMIKYVQDRLGHDRRYAIDSSKIQKELGWKPKHTFETGIRATIKWYTENTEWVKTVSTPHKEAERELAKATH</sequence>
<gene>
    <name evidence="10" type="primary">rfbB</name>
    <name evidence="10" type="ORF">J0M35_14590</name>
</gene>
<dbReference type="Gene3D" id="3.40.50.720">
    <property type="entry name" value="NAD(P)-binding Rossmann-like Domain"/>
    <property type="match status" value="1"/>
</dbReference>
<evidence type="ECO:0000256" key="4">
    <source>
        <dbReference type="ARBA" id="ARBA00011990"/>
    </source>
</evidence>
<feature type="domain" description="NAD(P)-binding" evidence="9">
    <location>
        <begin position="4"/>
        <end position="322"/>
    </location>
</feature>
<evidence type="ECO:0000259" key="9">
    <source>
        <dbReference type="Pfam" id="PF16363"/>
    </source>
</evidence>
<dbReference type="Gene3D" id="3.90.25.10">
    <property type="entry name" value="UDP-galactose 4-epimerase, domain 1"/>
    <property type="match status" value="1"/>
</dbReference>
<comment type="similarity">
    <text evidence="3 8">Belongs to the NAD(P)-dependent epimerase/dehydratase family. dTDP-glucose dehydratase subfamily.</text>
</comment>
<dbReference type="SUPFAM" id="SSF51735">
    <property type="entry name" value="NAD(P)-binding Rossmann-fold domains"/>
    <property type="match status" value="1"/>
</dbReference>
<evidence type="ECO:0000256" key="3">
    <source>
        <dbReference type="ARBA" id="ARBA00008178"/>
    </source>
</evidence>
<protein>
    <recommendedName>
        <fullName evidence="5 8">dTDP-glucose 4,6-dehydratase</fullName>
        <ecNumber evidence="4 8">4.2.1.46</ecNumber>
    </recommendedName>
</protein>
<evidence type="ECO:0000256" key="8">
    <source>
        <dbReference type="RuleBase" id="RU004473"/>
    </source>
</evidence>
<dbReference type="EC" id="4.2.1.46" evidence="4 8"/>
<proteinExistence type="inferred from homology"/>
<dbReference type="InterPro" id="IPR016040">
    <property type="entry name" value="NAD(P)-bd_dom"/>
</dbReference>
<evidence type="ECO:0000256" key="5">
    <source>
        <dbReference type="ARBA" id="ARBA00016977"/>
    </source>
</evidence>
<dbReference type="CDD" id="cd05246">
    <property type="entry name" value="dTDP_GD_SDR_e"/>
    <property type="match status" value="1"/>
</dbReference>
<dbReference type="Proteomes" id="UP000664277">
    <property type="component" value="Unassembled WGS sequence"/>
</dbReference>
<evidence type="ECO:0000256" key="1">
    <source>
        <dbReference type="ARBA" id="ARBA00001539"/>
    </source>
</evidence>
<dbReference type="Pfam" id="PF16363">
    <property type="entry name" value="GDP_Man_Dehyd"/>
    <property type="match status" value="1"/>
</dbReference>
<keyword evidence="6" id="KW-0520">NAD</keyword>
<evidence type="ECO:0000313" key="11">
    <source>
        <dbReference type="Proteomes" id="UP000664277"/>
    </source>
</evidence>